<evidence type="ECO:0000256" key="3">
    <source>
        <dbReference type="ARBA" id="ARBA00022801"/>
    </source>
</evidence>
<organism evidence="6">
    <name type="scientific">Caldilineaceae bacterium SB0664_bin_27</name>
    <dbReference type="NCBI Taxonomy" id="2605260"/>
    <lineage>
        <taxon>Bacteria</taxon>
        <taxon>Bacillati</taxon>
        <taxon>Chloroflexota</taxon>
        <taxon>Caldilineae</taxon>
        <taxon>Caldilineales</taxon>
        <taxon>Caldilineaceae</taxon>
    </lineage>
</organism>
<accession>A0A6B0YW66</accession>
<evidence type="ECO:0000256" key="4">
    <source>
        <dbReference type="ARBA" id="ARBA00022837"/>
    </source>
</evidence>
<protein>
    <submittedName>
        <fullName evidence="6">Sulfatase-like hydrolase/transferase</fullName>
    </submittedName>
</protein>
<dbReference type="InterPro" id="IPR017850">
    <property type="entry name" value="Alkaline_phosphatase_core_sf"/>
</dbReference>
<dbReference type="GO" id="GO:0004065">
    <property type="term" value="F:arylsulfatase activity"/>
    <property type="evidence" value="ECO:0007669"/>
    <property type="project" value="TreeGrafter"/>
</dbReference>
<dbReference type="AlphaFoldDB" id="A0A6B0YW66"/>
<proteinExistence type="inferred from homology"/>
<dbReference type="EMBL" id="VXRG01000078">
    <property type="protein sequence ID" value="MXY93628.1"/>
    <property type="molecule type" value="Genomic_DNA"/>
</dbReference>
<dbReference type="PANTHER" id="PTHR42693">
    <property type="entry name" value="ARYLSULFATASE FAMILY MEMBER"/>
    <property type="match status" value="1"/>
</dbReference>
<name>A0A6B0YW66_9CHLR</name>
<evidence type="ECO:0000259" key="5">
    <source>
        <dbReference type="Pfam" id="PF00884"/>
    </source>
</evidence>
<keyword evidence="4" id="KW-0106">Calcium</keyword>
<dbReference type="GO" id="GO:0016740">
    <property type="term" value="F:transferase activity"/>
    <property type="evidence" value="ECO:0007669"/>
    <property type="project" value="UniProtKB-KW"/>
</dbReference>
<comment type="similarity">
    <text evidence="1">Belongs to the sulfatase family.</text>
</comment>
<dbReference type="InterPro" id="IPR024607">
    <property type="entry name" value="Sulfatase_CS"/>
</dbReference>
<keyword evidence="2" id="KW-0479">Metal-binding</keyword>
<dbReference type="PROSITE" id="PS00149">
    <property type="entry name" value="SULFATASE_2"/>
    <property type="match status" value="1"/>
</dbReference>
<gene>
    <name evidence="6" type="ORF">F4Y42_09285</name>
</gene>
<evidence type="ECO:0000256" key="2">
    <source>
        <dbReference type="ARBA" id="ARBA00022723"/>
    </source>
</evidence>
<dbReference type="InterPro" id="IPR050738">
    <property type="entry name" value="Sulfatase"/>
</dbReference>
<feature type="domain" description="Sulfatase N-terminal" evidence="5">
    <location>
        <begin position="5"/>
        <end position="354"/>
    </location>
</feature>
<dbReference type="Pfam" id="PF00884">
    <property type="entry name" value="Sulfatase"/>
    <property type="match status" value="1"/>
</dbReference>
<evidence type="ECO:0000313" key="6">
    <source>
        <dbReference type="EMBL" id="MXY93628.1"/>
    </source>
</evidence>
<keyword evidence="6" id="KW-0808">Transferase</keyword>
<comment type="caution">
    <text evidence="6">The sequence shown here is derived from an EMBL/GenBank/DDBJ whole genome shotgun (WGS) entry which is preliminary data.</text>
</comment>
<keyword evidence="3 6" id="KW-0378">Hydrolase</keyword>
<sequence length="467" mass="52306">MRNNPNVIICICDQLRSFEVGCYGNSVIRTPNIDNLARDGVRFEHAVSTDPVCMPARSSLISGQYARTCMGALGNASVPDEKGRPLVASWPVQDRVHLPDATMAEQFKAAGYDTALIGKWHIHPAPEIVGFDYTLHPRVNHRHTGQDFVENGGPPQLVDGFSVDYEIENVLSYLATDRNNPFFLYYSISPPHMPLADAPEEYLTMYDPDDMPLRPNVFVDGEMAYDEHWFKVYLWDFLYYSQKLPHTLDLPKGFDLRTLTALYYGLTTWVDDMVGKLMKGLRTNGLLDNTIVVFTSDHGDNLGSHHRFNKGLLIEESIRIPMIFHAPWLWDAGVNSSQVAQLIDIMPTVLDATGFPIPEHAQGRNLSPVLTGERNQLDENWGFIETSGGEIGVRTPTHLLGRSVLGGNGSAEQETTTFFDLRTDPYETRNLVGTGQQVRTESELENLLTAWDRNTPWMSTSEAKSAG</sequence>
<reference evidence="6" key="1">
    <citation type="submission" date="2019-09" db="EMBL/GenBank/DDBJ databases">
        <title>Characterisation of the sponge microbiome using genome-centric metagenomics.</title>
        <authorList>
            <person name="Engelberts J.P."/>
            <person name="Robbins S.J."/>
            <person name="De Goeij J.M."/>
            <person name="Aranda M."/>
            <person name="Bell S.C."/>
            <person name="Webster N.S."/>
        </authorList>
    </citation>
    <scope>NUCLEOTIDE SEQUENCE</scope>
    <source>
        <strain evidence="6">SB0664_bin_27</strain>
    </source>
</reference>
<dbReference type="Gene3D" id="3.40.720.10">
    <property type="entry name" value="Alkaline Phosphatase, subunit A"/>
    <property type="match status" value="1"/>
</dbReference>
<dbReference type="InterPro" id="IPR000917">
    <property type="entry name" value="Sulfatase_N"/>
</dbReference>
<dbReference type="GO" id="GO:0046872">
    <property type="term" value="F:metal ion binding"/>
    <property type="evidence" value="ECO:0007669"/>
    <property type="project" value="UniProtKB-KW"/>
</dbReference>
<dbReference type="PANTHER" id="PTHR42693:SF53">
    <property type="entry name" value="ENDO-4-O-SULFATASE"/>
    <property type="match status" value="1"/>
</dbReference>
<dbReference type="SUPFAM" id="SSF53649">
    <property type="entry name" value="Alkaline phosphatase-like"/>
    <property type="match status" value="1"/>
</dbReference>
<evidence type="ECO:0000256" key="1">
    <source>
        <dbReference type="ARBA" id="ARBA00008779"/>
    </source>
</evidence>